<dbReference type="InterPro" id="IPR013096">
    <property type="entry name" value="Cupin_2"/>
</dbReference>
<accession>F2NQE8</accession>
<proteinExistence type="predicted"/>
<dbReference type="Proteomes" id="UP000007030">
    <property type="component" value="Chromosome"/>
</dbReference>
<evidence type="ECO:0000256" key="1">
    <source>
        <dbReference type="ARBA" id="ARBA00022723"/>
    </source>
</evidence>
<dbReference type="PANTHER" id="PTHR35848">
    <property type="entry name" value="OXALATE-BINDING PROTEIN"/>
    <property type="match status" value="1"/>
</dbReference>
<reference evidence="3 4" key="1">
    <citation type="journal article" date="2012" name="Stand. Genomic Sci.">
        <title>Complete genome sequence of the aerobic, heterotroph Marinithermus hydrothermalis type strain (T1(T)) from a deep-sea hydrothermal vent chimney.</title>
        <authorList>
            <person name="Copeland A."/>
            <person name="Gu W."/>
            <person name="Yasawong M."/>
            <person name="Lapidus A."/>
            <person name="Lucas S."/>
            <person name="Deshpande S."/>
            <person name="Pagani I."/>
            <person name="Tapia R."/>
            <person name="Cheng J.F."/>
            <person name="Goodwin L.A."/>
            <person name="Pitluck S."/>
            <person name="Liolios K."/>
            <person name="Ivanova N."/>
            <person name="Mavromatis K."/>
            <person name="Mikhailova N."/>
            <person name="Pati A."/>
            <person name="Chen A."/>
            <person name="Palaniappan K."/>
            <person name="Land M."/>
            <person name="Pan C."/>
            <person name="Brambilla E.M."/>
            <person name="Rohde M."/>
            <person name="Tindall B.J."/>
            <person name="Sikorski J."/>
            <person name="Goker M."/>
            <person name="Detter J.C."/>
            <person name="Bristow J."/>
            <person name="Eisen J.A."/>
            <person name="Markowitz V."/>
            <person name="Hugenholtz P."/>
            <person name="Kyrpides N.C."/>
            <person name="Klenk H.P."/>
            <person name="Woyke T."/>
        </authorList>
    </citation>
    <scope>NUCLEOTIDE SEQUENCE [LARGE SCALE GENOMIC DNA]</scope>
    <source>
        <strain evidence="4">DSM 14884 / JCM 11576 / T1</strain>
    </source>
</reference>
<dbReference type="RefSeq" id="WP_013703723.1">
    <property type="nucleotide sequence ID" value="NC_015387.1"/>
</dbReference>
<dbReference type="GO" id="GO:0046872">
    <property type="term" value="F:metal ion binding"/>
    <property type="evidence" value="ECO:0007669"/>
    <property type="project" value="UniProtKB-KW"/>
</dbReference>
<dbReference type="CDD" id="cd02222">
    <property type="entry name" value="cupin_TM1459-like"/>
    <property type="match status" value="1"/>
</dbReference>
<dbReference type="Pfam" id="PF07883">
    <property type="entry name" value="Cupin_2"/>
    <property type="match status" value="1"/>
</dbReference>
<dbReference type="EMBL" id="CP002630">
    <property type="protein sequence ID" value="AEB11675.1"/>
    <property type="molecule type" value="Genomic_DNA"/>
</dbReference>
<evidence type="ECO:0000313" key="3">
    <source>
        <dbReference type="EMBL" id="AEB11675.1"/>
    </source>
</evidence>
<dbReference type="SUPFAM" id="SSF51182">
    <property type="entry name" value="RmlC-like cupins"/>
    <property type="match status" value="1"/>
</dbReference>
<evidence type="ECO:0000259" key="2">
    <source>
        <dbReference type="Pfam" id="PF07883"/>
    </source>
</evidence>
<dbReference type="eggNOG" id="COG1917">
    <property type="taxonomic scope" value="Bacteria"/>
</dbReference>
<dbReference type="PANTHER" id="PTHR35848:SF6">
    <property type="entry name" value="CUPIN TYPE-2 DOMAIN-CONTAINING PROTEIN"/>
    <property type="match status" value="1"/>
</dbReference>
<evidence type="ECO:0000313" key="4">
    <source>
        <dbReference type="Proteomes" id="UP000007030"/>
    </source>
</evidence>
<dbReference type="AlphaFoldDB" id="F2NQE8"/>
<protein>
    <submittedName>
        <fullName evidence="3">Cupin 2 conserved barrel domain protein</fullName>
    </submittedName>
</protein>
<feature type="domain" description="Cupin type-2" evidence="2">
    <location>
        <begin position="43"/>
        <end position="110"/>
    </location>
</feature>
<name>F2NQE8_MARHT</name>
<keyword evidence="4" id="KW-1185">Reference proteome</keyword>
<dbReference type="HOGENOM" id="CLU_116722_4_0_0"/>
<dbReference type="InterPro" id="IPR051610">
    <property type="entry name" value="GPI/OXD"/>
</dbReference>
<organism evidence="3 4">
    <name type="scientific">Marinithermus hydrothermalis (strain DSM 14884 / JCM 11576 / T1)</name>
    <dbReference type="NCBI Taxonomy" id="869210"/>
    <lineage>
        <taxon>Bacteria</taxon>
        <taxon>Thermotogati</taxon>
        <taxon>Deinococcota</taxon>
        <taxon>Deinococci</taxon>
        <taxon>Thermales</taxon>
        <taxon>Thermaceae</taxon>
        <taxon>Marinithermus</taxon>
    </lineage>
</organism>
<dbReference type="InterPro" id="IPR014710">
    <property type="entry name" value="RmlC-like_jellyroll"/>
</dbReference>
<keyword evidence="1" id="KW-0479">Metal-binding</keyword>
<dbReference type="InterPro" id="IPR011051">
    <property type="entry name" value="RmlC_Cupin_sf"/>
</dbReference>
<sequence length="126" mass="14059">MNPGVIRQAANVEARPVDRGERAFIQVLLGPEDGVPHFVTRKFTILPGGRIPKHKHPTLEHEQYVLSGRMRLGIGDEVHEVGAGQAVYIPADTPHWYENIGAEPVEFLCVIPKTSHYATEWLEDEG</sequence>
<dbReference type="KEGG" id="mhd:Marky_0931"/>
<gene>
    <name evidence="3" type="ordered locus">Marky_0931</name>
</gene>
<dbReference type="Gene3D" id="2.60.120.10">
    <property type="entry name" value="Jelly Rolls"/>
    <property type="match status" value="1"/>
</dbReference>
<dbReference type="STRING" id="869210.Marky_0931"/>
<dbReference type="OrthoDB" id="9791297at2"/>